<dbReference type="RefSeq" id="WP_258777458.1">
    <property type="nucleotide sequence ID" value="NZ_JANUGP010000004.1"/>
</dbReference>
<dbReference type="Gene3D" id="3.40.80.10">
    <property type="entry name" value="Peptidoglycan recognition protein-like"/>
    <property type="match status" value="1"/>
</dbReference>
<feature type="domain" description="N-acetylmuramoyl-L-alanine amidase" evidence="1">
    <location>
        <begin position="17"/>
        <end position="180"/>
    </location>
</feature>
<sequence length="298" mass="31264">MTAHIYPGADRTTQWFHSAYEGDTMPHPNVIVLHTTEGSSWPSYSGGSVAPTFTVHPDGRVRQHFYANESARALVNAAGGVQTNTLNCVQIELIGTCDKGGPGVYWPSATDAQLAGLAKLVKWLTATYPIPLKSTSKPWLAYPSSYGSKNGQRMSFSEWENFNGIAGHQHVPENDHGDPGNFPIARLIKLAGGASAPAPATKPVVDLSNVVEAARKDPSAAQGHATHAADVKIVEAALKAEGLLSAAYASDGSFGTTTIAAYKKLQQKLGYSGADADGIPGLSSLKALGAKHGFTVKA</sequence>
<dbReference type="InterPro" id="IPR036505">
    <property type="entry name" value="Amidase/PGRP_sf"/>
</dbReference>
<dbReference type="SUPFAM" id="SSF47090">
    <property type="entry name" value="PGBD-like"/>
    <property type="match status" value="1"/>
</dbReference>
<dbReference type="InterPro" id="IPR036365">
    <property type="entry name" value="PGBD-like_sf"/>
</dbReference>
<evidence type="ECO:0000313" key="3">
    <source>
        <dbReference type="Proteomes" id="UP001205612"/>
    </source>
</evidence>
<dbReference type="SMART" id="SM00644">
    <property type="entry name" value="Ami_2"/>
    <property type="match status" value="1"/>
</dbReference>
<protein>
    <submittedName>
        <fullName evidence="2">N-acetylmuramoyl-L-alanine amidase</fullName>
        <ecNumber evidence="2">3.5.1.28</ecNumber>
    </submittedName>
</protein>
<proteinExistence type="predicted"/>
<keyword evidence="2" id="KW-0378">Hydrolase</keyword>
<dbReference type="InterPro" id="IPR002502">
    <property type="entry name" value="Amidase_domain"/>
</dbReference>
<dbReference type="EC" id="3.5.1.28" evidence="2"/>
<keyword evidence="3" id="KW-1185">Reference proteome</keyword>
<dbReference type="Gene3D" id="1.10.101.10">
    <property type="entry name" value="PGBD-like superfamily/PGBD"/>
    <property type="match status" value="1"/>
</dbReference>
<accession>A0ABT2AXX2</accession>
<dbReference type="SUPFAM" id="SSF55846">
    <property type="entry name" value="N-acetylmuramoyl-L-alanine amidase-like"/>
    <property type="match status" value="1"/>
</dbReference>
<dbReference type="EMBL" id="JANUGP010000004">
    <property type="protein sequence ID" value="MCS0601090.1"/>
    <property type="molecule type" value="Genomic_DNA"/>
</dbReference>
<evidence type="ECO:0000259" key="1">
    <source>
        <dbReference type="SMART" id="SM00644"/>
    </source>
</evidence>
<dbReference type="Pfam" id="PF01510">
    <property type="entry name" value="Amidase_2"/>
    <property type="match status" value="1"/>
</dbReference>
<name>A0ABT2AXX2_9ACTN</name>
<gene>
    <name evidence="2" type="ORF">NX794_07575</name>
</gene>
<organism evidence="2 3">
    <name type="scientific">Streptomyces pyxinicus</name>
    <dbReference type="NCBI Taxonomy" id="2970331"/>
    <lineage>
        <taxon>Bacteria</taxon>
        <taxon>Bacillati</taxon>
        <taxon>Actinomycetota</taxon>
        <taxon>Actinomycetes</taxon>
        <taxon>Kitasatosporales</taxon>
        <taxon>Streptomycetaceae</taxon>
        <taxon>Streptomyces</taxon>
    </lineage>
</organism>
<dbReference type="InterPro" id="IPR036366">
    <property type="entry name" value="PGBDSf"/>
</dbReference>
<reference evidence="2 3" key="1">
    <citation type="submission" date="2022-08" db="EMBL/GenBank/DDBJ databases">
        <authorList>
            <person name="Somphong A."/>
            <person name="Phongsopitanun W."/>
        </authorList>
    </citation>
    <scope>NUCLEOTIDE SEQUENCE [LARGE SCALE GENOMIC DNA]</scope>
    <source>
        <strain evidence="2 3">LP11</strain>
    </source>
</reference>
<comment type="caution">
    <text evidence="2">The sequence shown here is derived from an EMBL/GenBank/DDBJ whole genome shotgun (WGS) entry which is preliminary data.</text>
</comment>
<evidence type="ECO:0000313" key="2">
    <source>
        <dbReference type="EMBL" id="MCS0601090.1"/>
    </source>
</evidence>
<dbReference type="GO" id="GO:0008745">
    <property type="term" value="F:N-acetylmuramoyl-L-alanine amidase activity"/>
    <property type="evidence" value="ECO:0007669"/>
    <property type="project" value="UniProtKB-EC"/>
</dbReference>
<dbReference type="Proteomes" id="UP001205612">
    <property type="component" value="Unassembled WGS sequence"/>
</dbReference>